<accession>E3L1L9</accession>
<evidence type="ECO:0000313" key="2">
    <source>
        <dbReference type="EMBL" id="EFP90444.1"/>
    </source>
</evidence>
<feature type="region of interest" description="Disordered" evidence="1">
    <location>
        <begin position="52"/>
        <end position="74"/>
    </location>
</feature>
<dbReference type="GeneID" id="10530338"/>
<keyword evidence="3" id="KW-1185">Reference proteome</keyword>
<dbReference type="AlphaFoldDB" id="E3L1L9"/>
<dbReference type="RefSeq" id="XP_003334863.1">
    <property type="nucleotide sequence ID" value="XM_003334815.1"/>
</dbReference>
<gene>
    <name evidence="2" type="ORF">PGTG_16031</name>
</gene>
<evidence type="ECO:0000313" key="3">
    <source>
        <dbReference type="Proteomes" id="UP000008783"/>
    </source>
</evidence>
<dbReference type="KEGG" id="pgr:PGTG_16031"/>
<dbReference type="EMBL" id="DS178333">
    <property type="protein sequence ID" value="EFP90444.1"/>
    <property type="molecule type" value="Genomic_DNA"/>
</dbReference>
<evidence type="ECO:0000256" key="1">
    <source>
        <dbReference type="SAM" id="MobiDB-lite"/>
    </source>
</evidence>
<dbReference type="HOGENOM" id="CLU_2347739_0_0_1"/>
<organism evidence="2 3">
    <name type="scientific">Puccinia graminis f. sp. tritici (strain CRL 75-36-700-3 / race SCCL)</name>
    <name type="common">Black stem rust fungus</name>
    <dbReference type="NCBI Taxonomy" id="418459"/>
    <lineage>
        <taxon>Eukaryota</taxon>
        <taxon>Fungi</taxon>
        <taxon>Dikarya</taxon>
        <taxon>Basidiomycota</taxon>
        <taxon>Pucciniomycotina</taxon>
        <taxon>Pucciniomycetes</taxon>
        <taxon>Pucciniales</taxon>
        <taxon>Pucciniaceae</taxon>
        <taxon>Puccinia</taxon>
    </lineage>
</organism>
<dbReference type="InParanoid" id="E3L1L9"/>
<name>E3L1L9_PUCGT</name>
<proteinExistence type="predicted"/>
<reference evidence="3" key="2">
    <citation type="journal article" date="2011" name="Proc. Natl. Acad. Sci. U.S.A.">
        <title>Obligate biotrophy features unraveled by the genomic analysis of rust fungi.</title>
        <authorList>
            <person name="Duplessis S."/>
            <person name="Cuomo C.A."/>
            <person name="Lin Y.-C."/>
            <person name="Aerts A."/>
            <person name="Tisserant E."/>
            <person name="Veneault-Fourrey C."/>
            <person name="Joly D.L."/>
            <person name="Hacquard S."/>
            <person name="Amselem J."/>
            <person name="Cantarel B.L."/>
            <person name="Chiu R."/>
            <person name="Coutinho P.M."/>
            <person name="Feau N."/>
            <person name="Field M."/>
            <person name="Frey P."/>
            <person name="Gelhaye E."/>
            <person name="Goldberg J."/>
            <person name="Grabherr M.G."/>
            <person name="Kodira C.D."/>
            <person name="Kohler A."/>
            <person name="Kuees U."/>
            <person name="Lindquist E.A."/>
            <person name="Lucas S.M."/>
            <person name="Mago R."/>
            <person name="Mauceli E."/>
            <person name="Morin E."/>
            <person name="Murat C."/>
            <person name="Pangilinan J.L."/>
            <person name="Park R."/>
            <person name="Pearson M."/>
            <person name="Quesneville H."/>
            <person name="Rouhier N."/>
            <person name="Sakthikumar S."/>
            <person name="Salamov A.A."/>
            <person name="Schmutz J."/>
            <person name="Selles B."/>
            <person name="Shapiro H."/>
            <person name="Tanguay P."/>
            <person name="Tuskan G.A."/>
            <person name="Henrissat B."/>
            <person name="Van de Peer Y."/>
            <person name="Rouze P."/>
            <person name="Ellis J.G."/>
            <person name="Dodds P.N."/>
            <person name="Schein J.E."/>
            <person name="Zhong S."/>
            <person name="Hamelin R.C."/>
            <person name="Grigoriev I.V."/>
            <person name="Szabo L.J."/>
            <person name="Martin F."/>
        </authorList>
    </citation>
    <scope>NUCLEOTIDE SEQUENCE [LARGE SCALE GENOMIC DNA]</scope>
    <source>
        <strain evidence="3">CRL 75-36-700-3 / race SCCL</strain>
    </source>
</reference>
<dbReference type="Proteomes" id="UP000008783">
    <property type="component" value="Unassembled WGS sequence"/>
</dbReference>
<dbReference type="VEuPathDB" id="FungiDB:PGTG_16031"/>
<sequence length="97" mass="9769">MGLLATAYSTKALALPNRHLAISCSTKASRRSNGAQVTAIIHVPRATLASIGGIRPTKRGASSTEPTAGPKASRCASCEGTIPAGFIGAISSIPVPK</sequence>
<protein>
    <submittedName>
        <fullName evidence="2">Uncharacterized protein</fullName>
    </submittedName>
</protein>
<reference key="1">
    <citation type="submission" date="2007-01" db="EMBL/GenBank/DDBJ databases">
        <title>The Genome Sequence of Puccinia graminis f. sp. tritici Strain CRL 75-36-700-3.</title>
        <authorList>
            <consortium name="The Broad Institute Genome Sequencing Platform"/>
            <person name="Birren B."/>
            <person name="Lander E."/>
            <person name="Galagan J."/>
            <person name="Nusbaum C."/>
            <person name="Devon K."/>
            <person name="Cuomo C."/>
            <person name="Jaffe D."/>
            <person name="Butler J."/>
            <person name="Alvarez P."/>
            <person name="Gnerre S."/>
            <person name="Grabherr M."/>
            <person name="Mauceli E."/>
            <person name="Brockman W."/>
            <person name="Young S."/>
            <person name="LaButti K."/>
            <person name="Sykes S."/>
            <person name="DeCaprio D."/>
            <person name="Crawford M."/>
            <person name="Koehrsen M."/>
            <person name="Engels R."/>
            <person name="Montgomery P."/>
            <person name="Pearson M."/>
            <person name="Howarth C."/>
            <person name="Larson L."/>
            <person name="White J."/>
            <person name="Zeng Q."/>
            <person name="Kodira C."/>
            <person name="Yandava C."/>
            <person name="Alvarado L."/>
            <person name="O'Leary S."/>
            <person name="Szabo L."/>
            <person name="Dean R."/>
            <person name="Schein J."/>
        </authorList>
    </citation>
    <scope>NUCLEOTIDE SEQUENCE</scope>
    <source>
        <strain>CRL 75-36-700-3</strain>
    </source>
</reference>